<dbReference type="SUPFAM" id="SSF81383">
    <property type="entry name" value="F-box domain"/>
    <property type="match status" value="1"/>
</dbReference>
<feature type="domain" description="F-box" evidence="1">
    <location>
        <begin position="4"/>
        <end position="49"/>
    </location>
</feature>
<reference evidence="2" key="1">
    <citation type="submission" date="2023-06" db="EMBL/GenBank/DDBJ databases">
        <title>Genome-scale phylogeny and comparative genomics of the fungal order Sordariales.</title>
        <authorList>
            <consortium name="Lawrence Berkeley National Laboratory"/>
            <person name="Hensen N."/>
            <person name="Bonometti L."/>
            <person name="Westerberg I."/>
            <person name="Brannstrom I.O."/>
            <person name="Guillou S."/>
            <person name="Cros-Aarteil S."/>
            <person name="Calhoun S."/>
            <person name="Haridas S."/>
            <person name="Kuo A."/>
            <person name="Mondo S."/>
            <person name="Pangilinan J."/>
            <person name="Riley R."/>
            <person name="Labutti K."/>
            <person name="Andreopoulos B."/>
            <person name="Lipzen A."/>
            <person name="Chen C."/>
            <person name="Yanf M."/>
            <person name="Daum C."/>
            <person name="Ng V."/>
            <person name="Clum A."/>
            <person name="Steindorff A."/>
            <person name="Ohm R."/>
            <person name="Martin F."/>
            <person name="Silar P."/>
            <person name="Natvig D."/>
            <person name="Lalanne C."/>
            <person name="Gautier V."/>
            <person name="Ament-Velasquez S.L."/>
            <person name="Kruys A."/>
            <person name="Hutchinson M.I."/>
            <person name="Powell A.J."/>
            <person name="Barry K."/>
            <person name="Miller A.N."/>
            <person name="Grigoriev I.V."/>
            <person name="Debuchy R."/>
            <person name="Gladieux P."/>
            <person name="Thoren M.H."/>
            <person name="Johannesson H."/>
        </authorList>
    </citation>
    <scope>NUCLEOTIDE SEQUENCE</scope>
    <source>
        <strain evidence="2">SMH2532-1</strain>
    </source>
</reference>
<dbReference type="AlphaFoldDB" id="A0AA40CKY6"/>
<dbReference type="InterPro" id="IPR036047">
    <property type="entry name" value="F-box-like_dom_sf"/>
</dbReference>
<gene>
    <name evidence="2" type="ORF">B0T16DRAFT_213244</name>
</gene>
<comment type="caution">
    <text evidence="2">The sequence shown here is derived from an EMBL/GenBank/DDBJ whole genome shotgun (WGS) entry which is preliminary data.</text>
</comment>
<dbReference type="PROSITE" id="PS50181">
    <property type="entry name" value="FBOX"/>
    <property type="match status" value="1"/>
</dbReference>
<accession>A0AA40CKY6</accession>
<keyword evidence="3" id="KW-1185">Reference proteome</keyword>
<protein>
    <recommendedName>
        <fullName evidence="1">F-box domain-containing protein</fullName>
    </recommendedName>
</protein>
<name>A0AA40CKY6_9PEZI</name>
<sequence length="549" mass="61885">MGRSAQLLGLPEELLLDIMRLLDPTSMQCLRRADRIFLRLFSDMKFSHLHPSVSALGNTQSRPLFPWQHGSPEFDKKAYDKPSGFRYLMHLDDTRKQCVPCRNANVENPRKAWDLVHEYLFCDACLVDHPIAFFSAAERKPWKRVRTCTGHTGYIRLCEHEVISRDDVARVWAAVLELDPAACAAGDEYVEIKRCRHPSHHMSGGRPSHMAGVDWLMGDEEEEVEEDEWERSCPKAMLSLDGAGAVVLGIEWVCHFRLPVGIEEVSKEKLASCLGEARRGVGEFLAPQPGPGMIPEMRCFDPNKCGCLDYGEDRYPANSKWAGMPRLNGEKGCRSDPAQRLFPMRLAAGQVATGDGEEEPRSSWAIGNGAHGALTYLSTAFGGRSAWCVEVDHCPVEDPDPEIREPCLRVAYSRSVICGPTWQRLWRTVDYSWFEALDPDSYQLWEDNDTKGVLWCLDSKCPNYYRYSGRPIVRKICVSSRAVVSGRPAKHSWRIKGVPFNVQDKDSILAEQARVADEQARVVDEKTQLWGGPGGPTGFFDFMMRGPVY</sequence>
<proteinExistence type="predicted"/>
<organism evidence="2 3">
    <name type="scientific">Cercophora newfieldiana</name>
    <dbReference type="NCBI Taxonomy" id="92897"/>
    <lineage>
        <taxon>Eukaryota</taxon>
        <taxon>Fungi</taxon>
        <taxon>Dikarya</taxon>
        <taxon>Ascomycota</taxon>
        <taxon>Pezizomycotina</taxon>
        <taxon>Sordariomycetes</taxon>
        <taxon>Sordariomycetidae</taxon>
        <taxon>Sordariales</taxon>
        <taxon>Lasiosphaeriaceae</taxon>
        <taxon>Cercophora</taxon>
    </lineage>
</organism>
<evidence type="ECO:0000313" key="2">
    <source>
        <dbReference type="EMBL" id="KAK0641288.1"/>
    </source>
</evidence>
<dbReference type="InterPro" id="IPR001810">
    <property type="entry name" value="F-box_dom"/>
</dbReference>
<dbReference type="EMBL" id="JAULSV010000006">
    <property type="protein sequence ID" value="KAK0641288.1"/>
    <property type="molecule type" value="Genomic_DNA"/>
</dbReference>
<dbReference type="Proteomes" id="UP001174936">
    <property type="component" value="Unassembled WGS sequence"/>
</dbReference>
<evidence type="ECO:0000259" key="1">
    <source>
        <dbReference type="PROSITE" id="PS50181"/>
    </source>
</evidence>
<evidence type="ECO:0000313" key="3">
    <source>
        <dbReference type="Proteomes" id="UP001174936"/>
    </source>
</evidence>